<feature type="compositionally biased region" description="Basic and acidic residues" evidence="1">
    <location>
        <begin position="1"/>
        <end position="16"/>
    </location>
</feature>
<organism evidence="3 4">
    <name type="scientific">Colocasia esculenta</name>
    <name type="common">Wild taro</name>
    <name type="synonym">Arum esculentum</name>
    <dbReference type="NCBI Taxonomy" id="4460"/>
    <lineage>
        <taxon>Eukaryota</taxon>
        <taxon>Viridiplantae</taxon>
        <taxon>Streptophyta</taxon>
        <taxon>Embryophyta</taxon>
        <taxon>Tracheophyta</taxon>
        <taxon>Spermatophyta</taxon>
        <taxon>Magnoliopsida</taxon>
        <taxon>Liliopsida</taxon>
        <taxon>Araceae</taxon>
        <taxon>Aroideae</taxon>
        <taxon>Colocasieae</taxon>
        <taxon>Colocasia</taxon>
    </lineage>
</organism>
<proteinExistence type="predicted"/>
<dbReference type="GO" id="GO:0080142">
    <property type="term" value="P:regulation of salicylic acid biosynthetic process"/>
    <property type="evidence" value="ECO:0007669"/>
    <property type="project" value="TreeGrafter"/>
</dbReference>
<dbReference type="Pfam" id="PF07887">
    <property type="entry name" value="Calmodulin_bind"/>
    <property type="match status" value="1"/>
</dbReference>
<dbReference type="PANTHER" id="PTHR31713">
    <property type="entry name" value="OS02G0177800 PROTEIN"/>
    <property type="match status" value="1"/>
</dbReference>
<dbReference type="InterPro" id="IPR012416">
    <property type="entry name" value="CBP60"/>
</dbReference>
<dbReference type="GO" id="GO:0005634">
    <property type="term" value="C:nucleus"/>
    <property type="evidence" value="ECO:0007669"/>
    <property type="project" value="TreeGrafter"/>
</dbReference>
<dbReference type="AlphaFoldDB" id="A0A843W8B9"/>
<dbReference type="InterPro" id="IPR046831">
    <property type="entry name" value="Calmodulin_bind_N"/>
</dbReference>
<keyword evidence="4" id="KW-1185">Reference proteome</keyword>
<evidence type="ECO:0000313" key="3">
    <source>
        <dbReference type="EMBL" id="MQL99349.1"/>
    </source>
</evidence>
<dbReference type="PANTHER" id="PTHR31713:SF42">
    <property type="entry name" value="PROTEIN SAR DEFICIENT 1"/>
    <property type="match status" value="1"/>
</dbReference>
<dbReference type="OrthoDB" id="757051at2759"/>
<accession>A0A843W8B9</accession>
<dbReference type="GO" id="GO:0005516">
    <property type="term" value="F:calmodulin binding"/>
    <property type="evidence" value="ECO:0007669"/>
    <property type="project" value="InterPro"/>
</dbReference>
<evidence type="ECO:0000313" key="4">
    <source>
        <dbReference type="Proteomes" id="UP000652761"/>
    </source>
</evidence>
<evidence type="ECO:0000256" key="1">
    <source>
        <dbReference type="SAM" id="MobiDB-lite"/>
    </source>
</evidence>
<dbReference type="GO" id="GO:0043565">
    <property type="term" value="F:sequence-specific DNA binding"/>
    <property type="evidence" value="ECO:0007669"/>
    <property type="project" value="TreeGrafter"/>
</dbReference>
<dbReference type="GO" id="GO:0003700">
    <property type="term" value="F:DNA-binding transcription factor activity"/>
    <property type="evidence" value="ECO:0007669"/>
    <property type="project" value="TreeGrafter"/>
</dbReference>
<feature type="region of interest" description="Disordered" evidence="1">
    <location>
        <begin position="1"/>
        <end position="26"/>
    </location>
</feature>
<dbReference type="EMBL" id="NMUH01002335">
    <property type="protein sequence ID" value="MQL99349.1"/>
    <property type="molecule type" value="Genomic_DNA"/>
</dbReference>
<protein>
    <recommendedName>
        <fullName evidence="2">Calmodulin binding protein-like N-terminal domain-containing protein</fullName>
    </recommendedName>
</protein>
<feature type="domain" description="Calmodulin binding protein-like N-terminal" evidence="2">
    <location>
        <begin position="30"/>
        <end position="174"/>
    </location>
</feature>
<sequence>MAAKRLRDEAGDRDSDPSSNNRRMRTVPSLIFSKPLSLPIFTASKIEDNENNPLRVILIDARRRSLPPVSLPSSVRVEIVALDGDFPGERETWTGSEFERGIVKERTGKRPLLTGDILLTLRDSSCAIGDLTFTDNSSWIRSRHFRLGARLAPGSCPGLKVKEAMTERFMVKDHRGE</sequence>
<gene>
    <name evidence="3" type="ORF">Taro_032072</name>
</gene>
<dbReference type="Proteomes" id="UP000652761">
    <property type="component" value="Unassembled WGS sequence"/>
</dbReference>
<evidence type="ECO:0000259" key="2">
    <source>
        <dbReference type="Pfam" id="PF07887"/>
    </source>
</evidence>
<comment type="caution">
    <text evidence="3">The sequence shown here is derived from an EMBL/GenBank/DDBJ whole genome shotgun (WGS) entry which is preliminary data.</text>
</comment>
<reference evidence="3" key="1">
    <citation type="submission" date="2017-07" db="EMBL/GenBank/DDBJ databases">
        <title>Taro Niue Genome Assembly and Annotation.</title>
        <authorList>
            <person name="Atibalentja N."/>
            <person name="Keating K."/>
            <person name="Fields C.J."/>
        </authorList>
    </citation>
    <scope>NUCLEOTIDE SEQUENCE</scope>
    <source>
        <strain evidence="3">Niue_2</strain>
        <tissue evidence="3">Leaf</tissue>
    </source>
</reference>
<name>A0A843W8B9_COLES</name>